<keyword evidence="3" id="KW-1185">Reference proteome</keyword>
<organism evidence="2 3">
    <name type="scientific">Petrolisthes cinctipes</name>
    <name type="common">Flat porcelain crab</name>
    <dbReference type="NCBI Taxonomy" id="88211"/>
    <lineage>
        <taxon>Eukaryota</taxon>
        <taxon>Metazoa</taxon>
        <taxon>Ecdysozoa</taxon>
        <taxon>Arthropoda</taxon>
        <taxon>Crustacea</taxon>
        <taxon>Multicrustacea</taxon>
        <taxon>Malacostraca</taxon>
        <taxon>Eumalacostraca</taxon>
        <taxon>Eucarida</taxon>
        <taxon>Decapoda</taxon>
        <taxon>Pleocyemata</taxon>
        <taxon>Anomura</taxon>
        <taxon>Galatheoidea</taxon>
        <taxon>Porcellanidae</taxon>
        <taxon>Petrolisthes</taxon>
    </lineage>
</organism>
<dbReference type="EMBL" id="JAWQEG010000588">
    <property type="protein sequence ID" value="KAK3888055.1"/>
    <property type="molecule type" value="Genomic_DNA"/>
</dbReference>
<evidence type="ECO:0000256" key="1">
    <source>
        <dbReference type="SAM" id="MobiDB-lite"/>
    </source>
</evidence>
<accession>A0AAE1L025</accession>
<dbReference type="AlphaFoldDB" id="A0AAE1L025"/>
<feature type="region of interest" description="Disordered" evidence="1">
    <location>
        <begin position="15"/>
        <end position="43"/>
    </location>
</feature>
<evidence type="ECO:0000313" key="3">
    <source>
        <dbReference type="Proteomes" id="UP001286313"/>
    </source>
</evidence>
<reference evidence="2" key="1">
    <citation type="submission" date="2023-10" db="EMBL/GenBank/DDBJ databases">
        <title>Genome assemblies of two species of porcelain crab, Petrolisthes cinctipes and Petrolisthes manimaculis (Anomura: Porcellanidae).</title>
        <authorList>
            <person name="Angst P."/>
        </authorList>
    </citation>
    <scope>NUCLEOTIDE SEQUENCE</scope>
    <source>
        <strain evidence="2">PB745_01</strain>
        <tissue evidence="2">Gill</tissue>
    </source>
</reference>
<gene>
    <name evidence="2" type="ORF">Pcinc_007845</name>
</gene>
<proteinExistence type="predicted"/>
<protein>
    <submittedName>
        <fullName evidence="2">Uncharacterized protein</fullName>
    </submittedName>
</protein>
<comment type="caution">
    <text evidence="2">The sequence shown here is derived from an EMBL/GenBank/DDBJ whole genome shotgun (WGS) entry which is preliminary data.</text>
</comment>
<evidence type="ECO:0000313" key="2">
    <source>
        <dbReference type="EMBL" id="KAK3888055.1"/>
    </source>
</evidence>
<feature type="compositionally biased region" description="Basic and acidic residues" evidence="1">
    <location>
        <begin position="20"/>
        <end position="33"/>
    </location>
</feature>
<dbReference type="Proteomes" id="UP001286313">
    <property type="component" value="Unassembled WGS sequence"/>
</dbReference>
<sequence length="121" mass="13559">MARFIWEPSWRGGWDPGDVAEGRQSRGGQDRVSRSSVCGGHQQDYRTQENVTLHCTGGPRVYTHIVSYIPHNPALSSVQHPTILPAQYLTILPVQYPTILPVQYPAVLLLQYFPPVPCHPT</sequence>
<name>A0AAE1L025_PETCI</name>